<gene>
    <name evidence="2" type="ORF">BOLC6T35167H</name>
</gene>
<name>A0A3P6GMG9_BRAOL</name>
<sequence>MEYYSEEEDSFDSSQDSNIDETDQAWSNKEDGCEGSFSADEYSSS</sequence>
<proteinExistence type="predicted"/>
<organism evidence="2">
    <name type="scientific">Brassica oleracea</name>
    <name type="common">Wild cabbage</name>
    <dbReference type="NCBI Taxonomy" id="3712"/>
    <lineage>
        <taxon>Eukaryota</taxon>
        <taxon>Viridiplantae</taxon>
        <taxon>Streptophyta</taxon>
        <taxon>Embryophyta</taxon>
        <taxon>Tracheophyta</taxon>
        <taxon>Spermatophyta</taxon>
        <taxon>Magnoliopsida</taxon>
        <taxon>eudicotyledons</taxon>
        <taxon>Gunneridae</taxon>
        <taxon>Pentapetalae</taxon>
        <taxon>rosids</taxon>
        <taxon>malvids</taxon>
        <taxon>Brassicales</taxon>
        <taxon>Brassicaceae</taxon>
        <taxon>Brassiceae</taxon>
        <taxon>Brassica</taxon>
    </lineage>
</organism>
<evidence type="ECO:0000256" key="1">
    <source>
        <dbReference type="SAM" id="MobiDB-lite"/>
    </source>
</evidence>
<accession>A0A3P6GMG9</accession>
<protein>
    <submittedName>
        <fullName evidence="2">Uncharacterized protein</fullName>
    </submittedName>
</protein>
<reference evidence="2" key="1">
    <citation type="submission" date="2018-11" db="EMBL/GenBank/DDBJ databases">
        <authorList>
            <consortium name="Genoscope - CEA"/>
            <person name="William W."/>
        </authorList>
    </citation>
    <scope>NUCLEOTIDE SEQUENCE</scope>
</reference>
<dbReference type="AlphaFoldDB" id="A0A3P6GMG9"/>
<dbReference type="EMBL" id="LR031880">
    <property type="protein sequence ID" value="VDD59714.1"/>
    <property type="molecule type" value="Genomic_DNA"/>
</dbReference>
<feature type="region of interest" description="Disordered" evidence="1">
    <location>
        <begin position="1"/>
        <end position="45"/>
    </location>
</feature>
<feature type="compositionally biased region" description="Acidic residues" evidence="1">
    <location>
        <begin position="1"/>
        <end position="11"/>
    </location>
</feature>
<evidence type="ECO:0000313" key="2">
    <source>
        <dbReference type="EMBL" id="VDD59714.1"/>
    </source>
</evidence>